<keyword evidence="13" id="KW-0282">Flagellum</keyword>
<evidence type="ECO:0000256" key="7">
    <source>
        <dbReference type="ARBA" id="ARBA00022779"/>
    </source>
</evidence>
<dbReference type="Pfam" id="PF14841">
    <property type="entry name" value="FliG_M"/>
    <property type="match status" value="1"/>
</dbReference>
<protein>
    <recommendedName>
        <fullName evidence="4">Flagellar motor switch protein FliG</fullName>
    </recommendedName>
</protein>
<keyword evidence="9" id="KW-0975">Bacterial flagellum</keyword>
<dbReference type="AlphaFoldDB" id="A0A1T4LDX2"/>
<dbReference type="Proteomes" id="UP000196365">
    <property type="component" value="Unassembled WGS sequence"/>
</dbReference>
<dbReference type="OrthoDB" id="9780302at2"/>
<dbReference type="PRINTS" id="PR00954">
    <property type="entry name" value="FLGMOTORFLIG"/>
</dbReference>
<dbReference type="Pfam" id="PF14842">
    <property type="entry name" value="FliG_N"/>
    <property type="match status" value="1"/>
</dbReference>
<gene>
    <name evidence="13" type="ORF">SAMN02745973_00915</name>
</gene>
<dbReference type="FunFam" id="1.10.220.30:FF:000001">
    <property type="entry name" value="Flagellar motor switch protein FliG"/>
    <property type="match status" value="1"/>
</dbReference>
<proteinExistence type="inferred from homology"/>
<dbReference type="EMBL" id="FUWV01000004">
    <property type="protein sequence ID" value="SJZ52935.1"/>
    <property type="molecule type" value="Genomic_DNA"/>
</dbReference>
<keyword evidence="8" id="KW-0472">Membrane</keyword>
<dbReference type="PANTHER" id="PTHR30534:SF0">
    <property type="entry name" value="FLAGELLAR MOTOR SWITCH PROTEIN FLIG"/>
    <property type="match status" value="1"/>
</dbReference>
<keyword evidence="5" id="KW-1003">Cell membrane</keyword>
<dbReference type="GO" id="GO:0071973">
    <property type="term" value="P:bacterial-type flagellum-dependent cell motility"/>
    <property type="evidence" value="ECO:0007669"/>
    <property type="project" value="InterPro"/>
</dbReference>
<dbReference type="PIRSF" id="PIRSF003161">
    <property type="entry name" value="FliG"/>
    <property type="match status" value="1"/>
</dbReference>
<evidence type="ECO:0000313" key="13">
    <source>
        <dbReference type="EMBL" id="SJZ52935.1"/>
    </source>
</evidence>
<evidence type="ECO:0000259" key="12">
    <source>
        <dbReference type="Pfam" id="PF14842"/>
    </source>
</evidence>
<reference evidence="13 14" key="1">
    <citation type="submission" date="2017-02" db="EMBL/GenBank/DDBJ databases">
        <authorList>
            <person name="Peterson S.W."/>
        </authorList>
    </citation>
    <scope>NUCLEOTIDE SEQUENCE [LARGE SCALE GENOMIC DNA]</scope>
    <source>
        <strain evidence="13 14">DSM 15102</strain>
    </source>
</reference>
<comment type="similarity">
    <text evidence="3">Belongs to the FliG family.</text>
</comment>
<dbReference type="InterPro" id="IPR023087">
    <property type="entry name" value="Flg_Motor_Flig_C"/>
</dbReference>
<dbReference type="GO" id="GO:0006935">
    <property type="term" value="P:chemotaxis"/>
    <property type="evidence" value="ECO:0007669"/>
    <property type="project" value="UniProtKB-KW"/>
</dbReference>
<evidence type="ECO:0000256" key="8">
    <source>
        <dbReference type="ARBA" id="ARBA00023136"/>
    </source>
</evidence>
<evidence type="ECO:0000256" key="4">
    <source>
        <dbReference type="ARBA" id="ARBA00021870"/>
    </source>
</evidence>
<dbReference type="Gene3D" id="1.10.220.30">
    <property type="match status" value="3"/>
</dbReference>
<organism evidence="13 14">
    <name type="scientific">Garciella nitratireducens DSM 15102</name>
    <dbReference type="NCBI Taxonomy" id="1121911"/>
    <lineage>
        <taxon>Bacteria</taxon>
        <taxon>Bacillati</taxon>
        <taxon>Bacillota</taxon>
        <taxon>Clostridia</taxon>
        <taxon>Eubacteriales</taxon>
        <taxon>Eubacteriaceae</taxon>
        <taxon>Garciella</taxon>
    </lineage>
</organism>
<evidence type="ECO:0000256" key="9">
    <source>
        <dbReference type="ARBA" id="ARBA00023143"/>
    </source>
</evidence>
<dbReference type="InterPro" id="IPR032779">
    <property type="entry name" value="FliG_M"/>
</dbReference>
<dbReference type="GO" id="GO:0005886">
    <property type="term" value="C:plasma membrane"/>
    <property type="evidence" value="ECO:0007669"/>
    <property type="project" value="UniProtKB-SubCell"/>
</dbReference>
<feature type="domain" description="Flagellar motor switch protein FliG N-terminal" evidence="12">
    <location>
        <begin position="6"/>
        <end position="108"/>
    </location>
</feature>
<feature type="domain" description="Flagellar motor switch protein FliG C-terminal" evidence="10">
    <location>
        <begin position="220"/>
        <end position="327"/>
    </location>
</feature>
<keyword evidence="7" id="KW-0283">Flagellar rotation</keyword>
<evidence type="ECO:0000259" key="11">
    <source>
        <dbReference type="Pfam" id="PF14841"/>
    </source>
</evidence>
<sequence length="337" mass="37415">MKQQTKLSGVQKAAILMIALGPDISSNILKKLPDNMIEKITYEIANTPHITSQQRNEVLKEFMDMSLAHDYISEGGLDYARNLLTKALGSQRAKEIIDTVSEITQQRRPLEIARKADAQQLFNTISKEHPQTIALILCYLQPDKAASILSGLPQDLQSDVAYRVATMQRTSPKVIKQVESVLEKKLSSLIGNEYANVGGVDTLVGILNSSDRGTEKNILEELESKQPELAEQVREGLFVFEDITLLDNTAIQRVLREVDNRDLALALKGSSEDVANVIYKNLSKRAAETLKEDIDFMGPVRLSEVETAQQKIVSVIRMLDEAGEIIISRGGEDDIVL</sequence>
<dbReference type="GO" id="GO:0009425">
    <property type="term" value="C:bacterial-type flagellum basal body"/>
    <property type="evidence" value="ECO:0007669"/>
    <property type="project" value="UniProtKB-SubCell"/>
</dbReference>
<evidence type="ECO:0000256" key="6">
    <source>
        <dbReference type="ARBA" id="ARBA00022500"/>
    </source>
</evidence>
<dbReference type="PANTHER" id="PTHR30534">
    <property type="entry name" value="FLAGELLAR MOTOR SWITCH PROTEIN FLIG"/>
    <property type="match status" value="1"/>
</dbReference>
<keyword evidence="6" id="KW-0145">Chemotaxis</keyword>
<name>A0A1T4LDX2_9FIRM</name>
<dbReference type="Pfam" id="PF01706">
    <property type="entry name" value="FliG_C"/>
    <property type="match status" value="1"/>
</dbReference>
<accession>A0A1T4LDX2</accession>
<feature type="domain" description="Flagellar motor switch protein FliG middle" evidence="11">
    <location>
        <begin position="119"/>
        <end position="190"/>
    </location>
</feature>
<dbReference type="InterPro" id="IPR000090">
    <property type="entry name" value="Flg_Motor_Flig"/>
</dbReference>
<comment type="subcellular location">
    <subcellularLocation>
        <location evidence="1">Bacterial flagellum basal body</location>
    </subcellularLocation>
    <subcellularLocation>
        <location evidence="2">Cell membrane</location>
        <topology evidence="2">Peripheral membrane protein</topology>
        <orientation evidence="2">Cytoplasmic side</orientation>
    </subcellularLocation>
</comment>
<evidence type="ECO:0000313" key="14">
    <source>
        <dbReference type="Proteomes" id="UP000196365"/>
    </source>
</evidence>
<evidence type="ECO:0000256" key="5">
    <source>
        <dbReference type="ARBA" id="ARBA00022475"/>
    </source>
</evidence>
<keyword evidence="14" id="KW-1185">Reference proteome</keyword>
<evidence type="ECO:0000256" key="2">
    <source>
        <dbReference type="ARBA" id="ARBA00004413"/>
    </source>
</evidence>
<keyword evidence="13" id="KW-0966">Cell projection</keyword>
<evidence type="ECO:0000256" key="1">
    <source>
        <dbReference type="ARBA" id="ARBA00004117"/>
    </source>
</evidence>
<keyword evidence="13" id="KW-0969">Cilium</keyword>
<dbReference type="SUPFAM" id="SSF48029">
    <property type="entry name" value="FliG"/>
    <property type="match status" value="2"/>
</dbReference>
<dbReference type="GO" id="GO:0003774">
    <property type="term" value="F:cytoskeletal motor activity"/>
    <property type="evidence" value="ECO:0007669"/>
    <property type="project" value="InterPro"/>
</dbReference>
<dbReference type="NCBIfam" id="TIGR00207">
    <property type="entry name" value="fliG"/>
    <property type="match status" value="1"/>
</dbReference>
<dbReference type="InterPro" id="IPR011002">
    <property type="entry name" value="FliG_a-hlx"/>
</dbReference>
<dbReference type="InterPro" id="IPR028263">
    <property type="entry name" value="FliG_N"/>
</dbReference>
<evidence type="ECO:0000256" key="3">
    <source>
        <dbReference type="ARBA" id="ARBA00010299"/>
    </source>
</evidence>
<dbReference type="RefSeq" id="WP_087678390.1">
    <property type="nucleotide sequence ID" value="NZ_FUWV01000004.1"/>
</dbReference>
<evidence type="ECO:0000259" key="10">
    <source>
        <dbReference type="Pfam" id="PF01706"/>
    </source>
</evidence>